<name>A0A7S0ZJS4_9RHOD</name>
<dbReference type="AlphaFoldDB" id="A0A7S0ZJS4"/>
<gene>
    <name evidence="3" type="ORF">TOLI1172_LOCUS7803</name>
</gene>
<evidence type="ECO:0000313" key="3">
    <source>
        <dbReference type="EMBL" id="CAD8823405.1"/>
    </source>
</evidence>
<evidence type="ECO:0000256" key="2">
    <source>
        <dbReference type="SAM" id="MobiDB-lite"/>
    </source>
</evidence>
<feature type="coiled-coil region" evidence="1">
    <location>
        <begin position="675"/>
        <end position="702"/>
    </location>
</feature>
<protein>
    <recommendedName>
        <fullName evidence="4">C2 NT-type domain-containing protein</fullName>
    </recommendedName>
</protein>
<sequence length="717" mass="83326">MHSQSISSTPRTSFSSTSSITNSTNTTPMSRSVSNLSSSSHSTVSRSQSARHSNAQTSFICEHQFRIWVNINKVIFNTKPNPSLHYKFELIHGTSQYSGGLIKASDFKSNSSVELSDYALKLDVNLSRNQNLNQFQDKNAQLSVLRLYSVSNTLPTENTKRNTVTGGGVTGVGVTGGKERTMKRSEVLIGKQHFEIGKYASIKPDSKKVKFEMNDGSVVVYGTIRSSEYVEVKSGGEALVSMEKKVELLECELKKKDEYGKRVYESYKELKEMYEKVRREYGELGKRRDEVEEENRELKRELGERNVEMLVMMKREKECEKCGEMERDKMKMEVEVERLGKENDGLVKEKSENKMEVVEAKKEREKWANKCDGMEKKWNEERKLNAEYKMELVKVKSELKRSNEELKRSENELNRVRTLEKSEKNVRGVEVERLEEKVKDLERENGMLKKELNEKCSEVLEEQKEQNEKLKNVERVDKSTGFYEAEIAALQNENRMLNEVNSKLKKNQTVYSERVVHVDKSEYESERLKWMKKVEEVEQERNLLKLENKRLENVVLMKSKESVNDEKVVESKEKVEMVVVNGYSAEKVKEKEKEYEKRVCELKMETERLQNEILCERKENEVLSKELYHLKSVNYGLNSESRQNASEKPNDIELESDAFWIRTESQRRSSVSYALVETKLQLAQAQEQIEILKNENAFLRNTTSNHSKKSKKKSILK</sequence>
<keyword evidence="1" id="KW-0175">Coiled coil</keyword>
<reference evidence="3" key="1">
    <citation type="submission" date="2021-01" db="EMBL/GenBank/DDBJ databases">
        <authorList>
            <person name="Corre E."/>
            <person name="Pelletier E."/>
            <person name="Niang G."/>
            <person name="Scheremetjew M."/>
            <person name="Finn R."/>
            <person name="Kale V."/>
            <person name="Holt S."/>
            <person name="Cochrane G."/>
            <person name="Meng A."/>
            <person name="Brown T."/>
            <person name="Cohen L."/>
        </authorList>
    </citation>
    <scope>NUCLEOTIDE SEQUENCE</scope>
    <source>
        <strain evidence="3">CCMP3278</strain>
    </source>
</reference>
<evidence type="ECO:0008006" key="4">
    <source>
        <dbReference type="Google" id="ProtNLM"/>
    </source>
</evidence>
<feature type="coiled-coil region" evidence="1">
    <location>
        <begin position="267"/>
        <end position="554"/>
    </location>
</feature>
<organism evidence="3">
    <name type="scientific">Timspurckia oligopyrenoides</name>
    <dbReference type="NCBI Taxonomy" id="708627"/>
    <lineage>
        <taxon>Eukaryota</taxon>
        <taxon>Rhodophyta</taxon>
        <taxon>Bangiophyceae</taxon>
        <taxon>Porphyridiales</taxon>
        <taxon>Porphyridiaceae</taxon>
        <taxon>Timspurckia</taxon>
    </lineage>
</organism>
<proteinExistence type="predicted"/>
<dbReference type="EMBL" id="HBFP01010836">
    <property type="protein sequence ID" value="CAD8823405.1"/>
    <property type="molecule type" value="Transcribed_RNA"/>
</dbReference>
<accession>A0A7S0ZJS4</accession>
<feature type="compositionally biased region" description="Low complexity" evidence="2">
    <location>
        <begin position="1"/>
        <end position="48"/>
    </location>
</feature>
<feature type="region of interest" description="Disordered" evidence="2">
    <location>
        <begin position="1"/>
        <end position="50"/>
    </location>
</feature>
<evidence type="ECO:0000256" key="1">
    <source>
        <dbReference type="SAM" id="Coils"/>
    </source>
</evidence>